<dbReference type="Proteomes" id="UP001162162">
    <property type="component" value="Unassembled WGS sequence"/>
</dbReference>
<dbReference type="PANTHER" id="PTHR46704">
    <property type="entry name" value="CXC DOMAIN-CONTAINING PROTEIN-RELATED"/>
    <property type="match status" value="1"/>
</dbReference>
<gene>
    <name evidence="2" type="ORF">NQ318_023158</name>
</gene>
<dbReference type="AlphaFoldDB" id="A0AAV8X9B0"/>
<name>A0AAV8X9B0_9CUCU</name>
<reference evidence="2" key="1">
    <citation type="journal article" date="2023" name="Insect Mol. Biol.">
        <title>Genome sequencing provides insights into the evolution of gene families encoding plant cell wall-degrading enzymes in longhorned beetles.</title>
        <authorList>
            <person name="Shin N.R."/>
            <person name="Okamura Y."/>
            <person name="Kirsch R."/>
            <person name="Pauchet Y."/>
        </authorList>
    </citation>
    <scope>NUCLEOTIDE SEQUENCE</scope>
    <source>
        <strain evidence="2">AMC_N1</strain>
    </source>
</reference>
<evidence type="ECO:0000313" key="3">
    <source>
        <dbReference type="Proteomes" id="UP001162162"/>
    </source>
</evidence>
<accession>A0AAV8X9B0</accession>
<sequence length="244" mass="27763">MLANMTKLKNGSSHIWMLTGTGNNERFIDITKIYEELGELLTKSLSGFHAFTGSDFNPAFFNKGKKRPFNLLKKCVEFQGAFADLGNANLTEELLQSLFDIIQKFTCQMYGAKKSVDVDDGRYQLFVSTYEATDVNENFWKKVRSFDASSIPPCKSELYQQFLRAHYISSIWKNASQKPPTTFNPLEYGWVEHESSFMFKWFEGDQLPCLVSDLIDDSPETDGAASDDILSHDEDDDSEDDSEV</sequence>
<keyword evidence="3" id="KW-1185">Reference proteome</keyword>
<protein>
    <submittedName>
        <fullName evidence="2">Uncharacterized protein</fullName>
    </submittedName>
</protein>
<dbReference type="PANTHER" id="PTHR46704:SF9">
    <property type="entry name" value="BHLH DOMAIN-CONTAINING PROTEIN"/>
    <property type="match status" value="1"/>
</dbReference>
<feature type="compositionally biased region" description="Acidic residues" evidence="1">
    <location>
        <begin position="233"/>
        <end position="244"/>
    </location>
</feature>
<dbReference type="EMBL" id="JAPWTK010000906">
    <property type="protein sequence ID" value="KAJ8935272.1"/>
    <property type="molecule type" value="Genomic_DNA"/>
</dbReference>
<feature type="region of interest" description="Disordered" evidence="1">
    <location>
        <begin position="218"/>
        <end position="244"/>
    </location>
</feature>
<comment type="caution">
    <text evidence="2">The sequence shown here is derived from an EMBL/GenBank/DDBJ whole genome shotgun (WGS) entry which is preliminary data.</text>
</comment>
<organism evidence="2 3">
    <name type="scientific">Aromia moschata</name>
    <dbReference type="NCBI Taxonomy" id="1265417"/>
    <lineage>
        <taxon>Eukaryota</taxon>
        <taxon>Metazoa</taxon>
        <taxon>Ecdysozoa</taxon>
        <taxon>Arthropoda</taxon>
        <taxon>Hexapoda</taxon>
        <taxon>Insecta</taxon>
        <taxon>Pterygota</taxon>
        <taxon>Neoptera</taxon>
        <taxon>Endopterygota</taxon>
        <taxon>Coleoptera</taxon>
        <taxon>Polyphaga</taxon>
        <taxon>Cucujiformia</taxon>
        <taxon>Chrysomeloidea</taxon>
        <taxon>Cerambycidae</taxon>
        <taxon>Cerambycinae</taxon>
        <taxon>Callichromatini</taxon>
        <taxon>Aromia</taxon>
    </lineage>
</organism>
<evidence type="ECO:0000256" key="1">
    <source>
        <dbReference type="SAM" id="MobiDB-lite"/>
    </source>
</evidence>
<proteinExistence type="predicted"/>
<evidence type="ECO:0000313" key="2">
    <source>
        <dbReference type="EMBL" id="KAJ8935272.1"/>
    </source>
</evidence>